<sequence>MVDDPLFERAVEIVLDQGSASASLLQRRLSIGYARAARLIDMMEEQGIVGPYEGSKPRKVLIDPAQYNRESGSASNA</sequence>
<dbReference type="EMBL" id="PEBX01000061">
    <property type="protein sequence ID" value="PTQ55915.1"/>
    <property type="molecule type" value="Genomic_DNA"/>
</dbReference>
<evidence type="ECO:0000313" key="3">
    <source>
        <dbReference type="Proteomes" id="UP000244338"/>
    </source>
</evidence>
<proteinExistence type="predicted"/>
<dbReference type="SUPFAM" id="SSF46785">
    <property type="entry name" value="Winged helix' DNA-binding domain"/>
    <property type="match status" value="1"/>
</dbReference>
<dbReference type="PANTHER" id="PTHR22683:SF41">
    <property type="entry name" value="DNA TRANSLOCASE FTSK"/>
    <property type="match status" value="1"/>
</dbReference>
<dbReference type="SMART" id="SM00843">
    <property type="entry name" value="Ftsk_gamma"/>
    <property type="match status" value="1"/>
</dbReference>
<comment type="caution">
    <text evidence="2">The sequence shown here is derived from an EMBL/GenBank/DDBJ whole genome shotgun (WGS) entry which is preliminary data.</text>
</comment>
<protein>
    <submittedName>
        <fullName evidence="2">Cell division protein FtsK</fullName>
    </submittedName>
</protein>
<dbReference type="InterPro" id="IPR036390">
    <property type="entry name" value="WH_DNA-bd_sf"/>
</dbReference>
<evidence type="ECO:0000313" key="2">
    <source>
        <dbReference type="EMBL" id="PTQ55915.1"/>
    </source>
</evidence>
<dbReference type="AlphaFoldDB" id="A0A2R6XZR1"/>
<accession>A0A2R6XZR1</accession>
<dbReference type="InterPro" id="IPR018541">
    <property type="entry name" value="Ftsk_gamma"/>
</dbReference>
<keyword evidence="2" id="KW-0131">Cell cycle</keyword>
<dbReference type="PANTHER" id="PTHR22683">
    <property type="entry name" value="SPORULATION PROTEIN RELATED"/>
    <property type="match status" value="1"/>
</dbReference>
<organism evidence="2 3">
    <name type="scientific">Candidatus Carbonibacillus altaicus</name>
    <dbReference type="NCBI Taxonomy" id="2163959"/>
    <lineage>
        <taxon>Bacteria</taxon>
        <taxon>Bacillati</taxon>
        <taxon>Bacillota</taxon>
        <taxon>Bacilli</taxon>
        <taxon>Bacillales</taxon>
        <taxon>Candidatus Carbonibacillus</taxon>
    </lineage>
</organism>
<dbReference type="InterPro" id="IPR036388">
    <property type="entry name" value="WH-like_DNA-bd_sf"/>
</dbReference>
<keyword evidence="2" id="KW-0132">Cell division</keyword>
<gene>
    <name evidence="2" type="ORF">BSOLF_1142</name>
</gene>
<reference evidence="3" key="1">
    <citation type="journal article" date="2018" name="Sci. Rep.">
        <title>Lignite coal burning seam in the remote Altai Mountains harbors a hydrogen-driven thermophilic microbial community.</title>
        <authorList>
            <person name="Kadnikov V.V."/>
            <person name="Mardanov A.V."/>
            <person name="Ivasenko D.A."/>
            <person name="Antsiferov D.V."/>
            <person name="Beletsky A.V."/>
            <person name="Karnachuk O.V."/>
            <person name="Ravin N.V."/>
        </authorList>
    </citation>
    <scope>NUCLEOTIDE SEQUENCE [LARGE SCALE GENOMIC DNA]</scope>
</reference>
<dbReference type="Proteomes" id="UP000244338">
    <property type="component" value="Unassembled WGS sequence"/>
</dbReference>
<name>A0A2R6XZR1_9BACL</name>
<evidence type="ECO:0000259" key="1">
    <source>
        <dbReference type="SMART" id="SM00843"/>
    </source>
</evidence>
<dbReference type="InterPro" id="IPR050206">
    <property type="entry name" value="FtsK/SpoIIIE/SftA"/>
</dbReference>
<dbReference type="Pfam" id="PF09397">
    <property type="entry name" value="FtsK_gamma"/>
    <property type="match status" value="1"/>
</dbReference>
<dbReference type="GO" id="GO:0051301">
    <property type="term" value="P:cell division"/>
    <property type="evidence" value="ECO:0007669"/>
    <property type="project" value="UniProtKB-KW"/>
</dbReference>
<dbReference type="Gene3D" id="1.10.10.10">
    <property type="entry name" value="Winged helix-like DNA-binding domain superfamily/Winged helix DNA-binding domain"/>
    <property type="match status" value="1"/>
</dbReference>
<feature type="domain" description="FtsK gamma" evidence="1">
    <location>
        <begin position="2"/>
        <end position="65"/>
    </location>
</feature>